<protein>
    <recommendedName>
        <fullName evidence="4">Lipoprotein</fullName>
    </recommendedName>
</protein>
<dbReference type="Proteomes" id="UP001198163">
    <property type="component" value="Unassembled WGS sequence"/>
</dbReference>
<dbReference type="RefSeq" id="WP_230753647.1">
    <property type="nucleotide sequence ID" value="NZ_JAINWA010000001.1"/>
</dbReference>
<dbReference type="AlphaFoldDB" id="A0AAE3EG09"/>
<name>A0AAE3EG09_9SPIR</name>
<keyword evidence="1" id="KW-0732">Signal</keyword>
<feature type="signal peptide" evidence="1">
    <location>
        <begin position="1"/>
        <end position="29"/>
    </location>
</feature>
<accession>A0AAE3EG09</accession>
<evidence type="ECO:0000313" key="2">
    <source>
        <dbReference type="EMBL" id="MCD1653964.1"/>
    </source>
</evidence>
<feature type="chain" id="PRO_5042265148" description="Lipoprotein" evidence="1">
    <location>
        <begin position="30"/>
        <end position="440"/>
    </location>
</feature>
<gene>
    <name evidence="2" type="ORF">K7J14_04535</name>
</gene>
<proteinExistence type="predicted"/>
<comment type="caution">
    <text evidence="2">The sequence shown here is derived from an EMBL/GenBank/DDBJ whole genome shotgun (WGS) entry which is preliminary data.</text>
</comment>
<dbReference type="PROSITE" id="PS51257">
    <property type="entry name" value="PROKAR_LIPOPROTEIN"/>
    <property type="match status" value="1"/>
</dbReference>
<reference evidence="2" key="1">
    <citation type="submission" date="2021-08" db="EMBL/GenBank/DDBJ databases">
        <title>Comparative analyses of Brucepasteria parasyntrophica and Teretinema zuelzerae.</title>
        <authorList>
            <person name="Song Y."/>
            <person name="Brune A."/>
        </authorList>
    </citation>
    <scope>NUCLEOTIDE SEQUENCE</scope>
    <source>
        <strain evidence="2">DSM 1903</strain>
    </source>
</reference>
<evidence type="ECO:0000256" key="1">
    <source>
        <dbReference type="SAM" id="SignalP"/>
    </source>
</evidence>
<evidence type="ECO:0000313" key="3">
    <source>
        <dbReference type="Proteomes" id="UP001198163"/>
    </source>
</evidence>
<dbReference type="EMBL" id="JAINWA010000001">
    <property type="protein sequence ID" value="MCD1653964.1"/>
    <property type="molecule type" value="Genomic_DNA"/>
</dbReference>
<keyword evidence="3" id="KW-1185">Reference proteome</keyword>
<organism evidence="2 3">
    <name type="scientific">Teretinema zuelzerae</name>
    <dbReference type="NCBI Taxonomy" id="156"/>
    <lineage>
        <taxon>Bacteria</taxon>
        <taxon>Pseudomonadati</taxon>
        <taxon>Spirochaetota</taxon>
        <taxon>Spirochaetia</taxon>
        <taxon>Spirochaetales</taxon>
        <taxon>Treponemataceae</taxon>
        <taxon>Teretinema</taxon>
    </lineage>
</organism>
<evidence type="ECO:0008006" key="4">
    <source>
        <dbReference type="Google" id="ProtNLM"/>
    </source>
</evidence>
<sequence length="440" mass="48414">MKASVSALACVSFLAFLLASCTSVSHYQAIDEAVARGDYSSGLEELRGAKEQAYKPKDQVLYYLDEGMLAHYAGDYKESSQSLGTAERAIELAVTKSVSMEVSSYLVNDNSLEYPGEDYEDIYLNVFNSLNYYYSGSIEGALVEVRRIDNKIKYLSTKYGGAITNAQKAIMDKSSEIPYDSEAATIKFSNSALGRYLGMLLYRSEGKFDDARIDRDQVKLAFANQPSLYGFPLPKALDEELSVPRGKARLNVISFSGLSPVKTESVIRIGLGSSNWLKIAVPVITYRKSEVSSVRLRVDGFDPVELDLLEDMGAVAMETFKQKAALIYLKTVLRSLAKTSSSMIMEEQANETSNADAALLLSVLSIGTQIYAEASEQADLRLSRYFPSKAHVAGVTLDPGVYSWTIEYLDAGGNVLHSVRNENREIRSNALNLSEAVCIR</sequence>